<dbReference type="GO" id="GO:0009626">
    <property type="term" value="P:plant-type hypersensitive response"/>
    <property type="evidence" value="ECO:0007669"/>
    <property type="project" value="TreeGrafter"/>
</dbReference>
<comment type="caution">
    <text evidence="1">The sequence shown here is derived from an EMBL/GenBank/DDBJ whole genome shotgun (WGS) entry which is preliminary data.</text>
</comment>
<proteinExistence type="predicted"/>
<evidence type="ECO:0000313" key="2">
    <source>
        <dbReference type="Proteomes" id="UP000636800"/>
    </source>
</evidence>
<organism evidence="1 2">
    <name type="scientific">Vanilla planifolia</name>
    <name type="common">Vanilla</name>
    <dbReference type="NCBI Taxonomy" id="51239"/>
    <lineage>
        <taxon>Eukaryota</taxon>
        <taxon>Viridiplantae</taxon>
        <taxon>Streptophyta</taxon>
        <taxon>Embryophyta</taxon>
        <taxon>Tracheophyta</taxon>
        <taxon>Spermatophyta</taxon>
        <taxon>Magnoliopsida</taxon>
        <taxon>Liliopsida</taxon>
        <taxon>Asparagales</taxon>
        <taxon>Orchidaceae</taxon>
        <taxon>Vanilloideae</taxon>
        <taxon>Vanilleae</taxon>
        <taxon>Vanilla</taxon>
    </lineage>
</organism>
<dbReference type="Proteomes" id="UP000636800">
    <property type="component" value="Chromosome 13"/>
</dbReference>
<dbReference type="OrthoDB" id="1930814at2759"/>
<dbReference type="GO" id="GO:2000031">
    <property type="term" value="P:regulation of salicylic acid mediated signaling pathway"/>
    <property type="evidence" value="ECO:0007669"/>
    <property type="project" value="InterPro"/>
</dbReference>
<accession>A0A835PNC1</accession>
<dbReference type="AlphaFoldDB" id="A0A835PNC1"/>
<reference evidence="1 2" key="1">
    <citation type="journal article" date="2020" name="Nat. Food">
        <title>A phased Vanilla planifolia genome enables genetic improvement of flavour and production.</title>
        <authorList>
            <person name="Hasing T."/>
            <person name="Tang H."/>
            <person name="Brym M."/>
            <person name="Khazi F."/>
            <person name="Huang T."/>
            <person name="Chambers A.H."/>
        </authorList>
    </citation>
    <scope>NUCLEOTIDE SEQUENCE [LARGE SCALE GENOMIC DNA]</scope>
    <source>
        <tissue evidence="1">Leaf</tissue>
    </source>
</reference>
<dbReference type="GO" id="GO:0005886">
    <property type="term" value="C:plasma membrane"/>
    <property type="evidence" value="ECO:0007669"/>
    <property type="project" value="TreeGrafter"/>
</dbReference>
<evidence type="ECO:0008006" key="3">
    <source>
        <dbReference type="Google" id="ProtNLM"/>
    </source>
</evidence>
<gene>
    <name evidence="1" type="ORF">HPP92_024648</name>
</gene>
<name>A0A835PNC1_VANPL</name>
<dbReference type="InterPro" id="IPR044663">
    <property type="entry name" value="CAD1/NSL1-like"/>
</dbReference>
<keyword evidence="2" id="KW-1185">Reference proteome</keyword>
<dbReference type="EMBL" id="JADCNL010000013">
    <property type="protein sequence ID" value="KAG0455356.1"/>
    <property type="molecule type" value="Genomic_DNA"/>
</dbReference>
<protein>
    <recommendedName>
        <fullName evidence="3">MACPF domain-containing protein</fullName>
    </recommendedName>
</protein>
<dbReference type="PANTHER" id="PTHR33199:SF2">
    <property type="entry name" value="OS02G0475300 PROTEIN"/>
    <property type="match status" value="1"/>
</dbReference>
<dbReference type="PANTHER" id="PTHR33199">
    <property type="entry name" value="MACPF DOMAIN-CONTAINING PROTEIN CAD1"/>
    <property type="match status" value="1"/>
</dbReference>
<evidence type="ECO:0000313" key="1">
    <source>
        <dbReference type="EMBL" id="KAG0455356.1"/>
    </source>
</evidence>
<sequence length="465" mass="52166">MGGKPSEVVQLRAVRSLGLGFDLASDFRLKFAKGYPNRRLVLLDEENTADLVFPGGLTIKGVSTDISCDKGDRIQFCSDVLEFNQMSELFNQKSLILGNVPSGYFNALFNLSGAWFEDAKETKYLAFNGYFISLYNLHLRASPLVLCDEVKRAVPSSWEPAALSRIEGLFMIIIITLHNPNYKPVPEELMRFLELQVPRQWAPLYNDLTIGPRYPYGWKSYPKLQFRLFGPQLHVNTTQVSSLRKPVVGLRLFLEGSKCNQLAIHIQHLSTLPASFASTASSSFCRWQSSEDSGQGFIEPVQWKRYSHVCTATVKHNPKWFEAVSDGVFVVTGAQILTRGIWSKKCLHLRLLFTHVPNCTVQKTEWDRAANCYGNASFLSSISATWSAKFSRREHPPTAQRLEPEGPPVQAESRKLLRFVDVAEVVRGPSKVPGHWLVVAAGLVKEGGKIGLQVKFALLNFSCEH</sequence>